<dbReference type="InterPro" id="IPR003960">
    <property type="entry name" value="ATPase_AAA_CS"/>
</dbReference>
<dbReference type="Proteomes" id="UP000253782">
    <property type="component" value="Unassembled WGS sequence"/>
</dbReference>
<dbReference type="OrthoDB" id="9809379at2"/>
<dbReference type="Pfam" id="PF00004">
    <property type="entry name" value="AAA"/>
    <property type="match status" value="1"/>
</dbReference>
<dbReference type="SMART" id="SM00382">
    <property type="entry name" value="AAA"/>
    <property type="match status" value="1"/>
</dbReference>
<protein>
    <submittedName>
        <fullName evidence="6">ATP-binding protein</fullName>
    </submittedName>
</protein>
<evidence type="ECO:0000313" key="7">
    <source>
        <dbReference type="Proteomes" id="UP000253782"/>
    </source>
</evidence>
<organism evidence="6 7">
    <name type="scientific">Dyella tabacisoli</name>
    <dbReference type="NCBI Taxonomy" id="2282381"/>
    <lineage>
        <taxon>Bacteria</taxon>
        <taxon>Pseudomonadati</taxon>
        <taxon>Pseudomonadota</taxon>
        <taxon>Gammaproteobacteria</taxon>
        <taxon>Lysobacterales</taxon>
        <taxon>Rhodanobacteraceae</taxon>
        <taxon>Dyella</taxon>
    </lineage>
</organism>
<proteinExistence type="inferred from homology"/>
<evidence type="ECO:0000256" key="4">
    <source>
        <dbReference type="RuleBase" id="RU003651"/>
    </source>
</evidence>
<keyword evidence="7" id="KW-1185">Reference proteome</keyword>
<reference evidence="6 7" key="1">
    <citation type="submission" date="2018-07" db="EMBL/GenBank/DDBJ databases">
        <title>Dyella tabacisoli L4-6T, whole genome shotgun sequence.</title>
        <authorList>
            <person name="Zhou X.-K."/>
            <person name="Li W.-J."/>
            <person name="Duan Y.-Q."/>
        </authorList>
    </citation>
    <scope>NUCLEOTIDE SEQUENCE [LARGE SCALE GENOMIC DNA]</scope>
    <source>
        <strain evidence="6 7">L4-6</strain>
    </source>
</reference>
<comment type="similarity">
    <text evidence="1 4">Belongs to the AAA ATPase family.</text>
</comment>
<dbReference type="PANTHER" id="PTHR23073">
    <property type="entry name" value="26S PROTEASOME REGULATORY SUBUNIT"/>
    <property type="match status" value="1"/>
</dbReference>
<dbReference type="GO" id="GO:0005524">
    <property type="term" value="F:ATP binding"/>
    <property type="evidence" value="ECO:0007669"/>
    <property type="project" value="UniProtKB-KW"/>
</dbReference>
<dbReference type="SUPFAM" id="SSF52540">
    <property type="entry name" value="P-loop containing nucleoside triphosphate hydrolases"/>
    <property type="match status" value="1"/>
</dbReference>
<name>A0A369UIS4_9GAMM</name>
<dbReference type="PROSITE" id="PS00674">
    <property type="entry name" value="AAA"/>
    <property type="match status" value="1"/>
</dbReference>
<evidence type="ECO:0000256" key="3">
    <source>
        <dbReference type="ARBA" id="ARBA00022840"/>
    </source>
</evidence>
<dbReference type="EMBL" id="QQAH01000017">
    <property type="protein sequence ID" value="RDD80446.1"/>
    <property type="molecule type" value="Genomic_DNA"/>
</dbReference>
<keyword evidence="2 4" id="KW-0547">Nucleotide-binding</keyword>
<evidence type="ECO:0000259" key="5">
    <source>
        <dbReference type="SMART" id="SM00382"/>
    </source>
</evidence>
<dbReference type="Gene3D" id="3.40.50.300">
    <property type="entry name" value="P-loop containing nucleotide triphosphate hydrolases"/>
    <property type="match status" value="1"/>
</dbReference>
<accession>A0A369UIS4</accession>
<dbReference type="InterPro" id="IPR003959">
    <property type="entry name" value="ATPase_AAA_core"/>
</dbReference>
<dbReference type="AlphaFoldDB" id="A0A369UIS4"/>
<dbReference type="InterPro" id="IPR050221">
    <property type="entry name" value="26S_Proteasome_ATPase"/>
</dbReference>
<sequence length="364" mass="39548">MAASYAGLLAEKLETAGEREQAIMVRQRLVRAPKALASAQDAASPGGAGQLPIDGESRLHTVDFSRPSSGEVFVALPSGLERRVADFLDASRHYDVLARAGAAIPPRMLIFGPSGTGKTQSARWIAAQLGLPLLTVRCDTLVSSLLGQTSKNLRRVFEYAQGSPAVLFLDEVDALASARGNERDVGELQRVVVSLLQNIDALEENVVLIAATNHDRLLDPAVWRRFAFQLPMPLPDAGLRDQLWRKHLGAFGGTGVDFATLTACSAGVTGALIEQVSLDAKRHAVMARQTSVDEAETHRRLALAMALMQGKELSSVDDEVRWLRKLDMRRFSVRELSRLYGVTTRQINNMMKGSKSDGPQGKVE</sequence>
<comment type="caution">
    <text evidence="6">The sequence shown here is derived from an EMBL/GenBank/DDBJ whole genome shotgun (WGS) entry which is preliminary data.</text>
</comment>
<feature type="domain" description="AAA+ ATPase" evidence="5">
    <location>
        <begin position="104"/>
        <end position="236"/>
    </location>
</feature>
<evidence type="ECO:0000256" key="1">
    <source>
        <dbReference type="ARBA" id="ARBA00006914"/>
    </source>
</evidence>
<dbReference type="InterPro" id="IPR027417">
    <property type="entry name" value="P-loop_NTPase"/>
</dbReference>
<gene>
    <name evidence="6" type="ORF">DVJ77_17240</name>
</gene>
<evidence type="ECO:0000256" key="2">
    <source>
        <dbReference type="ARBA" id="ARBA00022741"/>
    </source>
</evidence>
<dbReference type="InterPro" id="IPR003593">
    <property type="entry name" value="AAA+_ATPase"/>
</dbReference>
<dbReference type="CDD" id="cd19481">
    <property type="entry name" value="RecA-like_protease"/>
    <property type="match status" value="1"/>
</dbReference>
<dbReference type="GO" id="GO:0016887">
    <property type="term" value="F:ATP hydrolysis activity"/>
    <property type="evidence" value="ECO:0007669"/>
    <property type="project" value="InterPro"/>
</dbReference>
<evidence type="ECO:0000313" key="6">
    <source>
        <dbReference type="EMBL" id="RDD80446.1"/>
    </source>
</evidence>
<keyword evidence="3 4" id="KW-0067">ATP-binding</keyword>